<name>A0A2S4NAD0_9FLAO</name>
<dbReference type="EMBL" id="PQNY01000003">
    <property type="protein sequence ID" value="POS02640.1"/>
    <property type="molecule type" value="Genomic_DNA"/>
</dbReference>
<dbReference type="OrthoDB" id="1191002at2"/>
<gene>
    <name evidence="1" type="ORF">Q361_103155</name>
</gene>
<comment type="caution">
    <text evidence="1">The sequence shown here is derived from an EMBL/GenBank/DDBJ whole genome shotgun (WGS) entry which is preliminary data.</text>
</comment>
<dbReference type="RefSeq" id="WP_103725297.1">
    <property type="nucleotide sequence ID" value="NZ_PQNY01000003.1"/>
</dbReference>
<dbReference type="PROSITE" id="PS51257">
    <property type="entry name" value="PROKAR_LIPOPROTEIN"/>
    <property type="match status" value="1"/>
</dbReference>
<proteinExistence type="predicted"/>
<organism evidence="1 2">
    <name type="scientific">Flavobacterium croceum DSM 17960</name>
    <dbReference type="NCBI Taxonomy" id="1121886"/>
    <lineage>
        <taxon>Bacteria</taxon>
        <taxon>Pseudomonadati</taxon>
        <taxon>Bacteroidota</taxon>
        <taxon>Flavobacteriia</taxon>
        <taxon>Flavobacteriales</taxon>
        <taxon>Flavobacteriaceae</taxon>
        <taxon>Flavobacterium</taxon>
    </lineage>
</organism>
<sequence>MSKTLLLLLSLALVSCSFNREKIPNEKELLEQELSKINWKTIDKYPYSPICDSVLDNEQKVCFENYLSQEIQNKLDTITSSTRHLIPVDTLEIVVTINRDDTVEFNPNYKNITSKLDTLKLDSIISRKLIDFPTIKAATKKGIKVKTQFKIPLIIKSASH</sequence>
<evidence type="ECO:0008006" key="3">
    <source>
        <dbReference type="Google" id="ProtNLM"/>
    </source>
</evidence>
<keyword evidence="2" id="KW-1185">Reference proteome</keyword>
<evidence type="ECO:0000313" key="1">
    <source>
        <dbReference type="EMBL" id="POS02640.1"/>
    </source>
</evidence>
<dbReference type="AlphaFoldDB" id="A0A2S4NAD0"/>
<dbReference type="Proteomes" id="UP000237056">
    <property type="component" value="Unassembled WGS sequence"/>
</dbReference>
<accession>A0A2S4NAD0</accession>
<reference evidence="1 2" key="1">
    <citation type="submission" date="2018-01" db="EMBL/GenBank/DDBJ databases">
        <title>Genomic Encyclopedia of Type Strains, Phase I: the one thousand microbial genomes (KMG-I) project.</title>
        <authorList>
            <person name="Goeker M."/>
        </authorList>
    </citation>
    <scope>NUCLEOTIDE SEQUENCE [LARGE SCALE GENOMIC DNA]</scope>
    <source>
        <strain evidence="1 2">DSM 17960</strain>
    </source>
</reference>
<protein>
    <recommendedName>
        <fullName evidence="3">TonB-like protein</fullName>
    </recommendedName>
</protein>
<evidence type="ECO:0000313" key="2">
    <source>
        <dbReference type="Proteomes" id="UP000237056"/>
    </source>
</evidence>